<name>A0ABY5DWX3_9ACTN</name>
<dbReference type="EMBL" id="CP098502">
    <property type="protein sequence ID" value="UTI65626.1"/>
    <property type="molecule type" value="Genomic_DNA"/>
</dbReference>
<accession>A0ABY5DWX3</accession>
<keyword evidence="2" id="KW-1185">Reference proteome</keyword>
<evidence type="ECO:0000313" key="1">
    <source>
        <dbReference type="EMBL" id="UTI65626.1"/>
    </source>
</evidence>
<gene>
    <name evidence="1" type="ORF">NBH00_05295</name>
</gene>
<dbReference type="Proteomes" id="UP001056035">
    <property type="component" value="Chromosome"/>
</dbReference>
<organism evidence="1 2">
    <name type="scientific">Paraconexibacter antarcticus</name>
    <dbReference type="NCBI Taxonomy" id="2949664"/>
    <lineage>
        <taxon>Bacteria</taxon>
        <taxon>Bacillati</taxon>
        <taxon>Actinomycetota</taxon>
        <taxon>Thermoleophilia</taxon>
        <taxon>Solirubrobacterales</taxon>
        <taxon>Paraconexibacteraceae</taxon>
        <taxon>Paraconexibacter</taxon>
    </lineage>
</organism>
<reference evidence="1 2" key="1">
    <citation type="submission" date="2022-06" db="EMBL/GenBank/DDBJ databases">
        <title>Paraconexibacter antarcticus.</title>
        <authorList>
            <person name="Kim C.S."/>
        </authorList>
    </citation>
    <scope>NUCLEOTIDE SEQUENCE [LARGE SCALE GENOMIC DNA]</scope>
    <source>
        <strain evidence="1 2">02-257</strain>
    </source>
</reference>
<proteinExistence type="predicted"/>
<protein>
    <recommendedName>
        <fullName evidence="3">HNH endonuclease</fullName>
    </recommendedName>
</protein>
<sequence length="77" mass="8913">MIPKQRIKRQFTGERKDLLDEVIWHPSCWVPACRKHHGDFDNHVFRIPRSALPQGVEIFAEALGMAWSLEADFGVRA</sequence>
<evidence type="ECO:0008006" key="3">
    <source>
        <dbReference type="Google" id="ProtNLM"/>
    </source>
</evidence>
<evidence type="ECO:0000313" key="2">
    <source>
        <dbReference type="Proteomes" id="UP001056035"/>
    </source>
</evidence>
<dbReference type="RefSeq" id="WP_254572305.1">
    <property type="nucleotide sequence ID" value="NZ_CP098502.1"/>
</dbReference>